<evidence type="ECO:0000259" key="18">
    <source>
        <dbReference type="Pfam" id="PF17657"/>
    </source>
</evidence>
<evidence type="ECO:0000256" key="9">
    <source>
        <dbReference type="ARBA" id="ARBA00022763"/>
    </source>
</evidence>
<keyword evidence="6 13" id="KW-0808">Transferase</keyword>
<dbReference type="RefSeq" id="WP_114805025.1">
    <property type="nucleotide sequence ID" value="NZ_QQAV01000022.1"/>
</dbReference>
<sequence length="1118" mass="123948">MPELSLKDEEARRQQRLAARAQGPGVPPAAGQALPAYAELHALSNFSFQRGASHPWELAVRAWQLGYAAIAITDECSVAGVVRAVSGLRMWREEREEDSLPLPPHPEPKLIFGSEFDFGRFRLVALAHDLEGWGHLCQYISAARMREDIDKGDYRAELADAAALVHCEILCVPQRRSGEPIDEAALQADLATVSALFPPRPDGEPGPLWLAVELFHEADDALWLQVLRRAGEAAGLPLVAAGDVHMHLRSRKPLQDVLTAVREGRPVADCGFALQPNAERHLRARTRLARLYPAELLARTLVIADRCSFQLKELKEQYVYPQEVIGSGETPAQTLIRKTWEGAQTRYPEGVPAKVSAQIEKELDLILELKYEMFFLTVEDIVAFARREGILCQGRGSSANSAVCYCLGITAVNPDDGNLLFERFISRERAEPPDIDVDFEHDRREEVIQYIYETYGRERAAIAAVVISYRSRSSLRDAGKALGIDEGLVDAFAKDHYWFDDPMLDERLEAAMSRAGVREDPFRLRLWIGLANELRGFPRHLSQHVGGFVLTQGPLTRLVPVEKASMEARSIIQWDKDDLDEIGMFKVDVLALGMLSCIRRALDMVNGWRGTAHQMHQLPTDDARVYDMIGRADTVGVFQIESRAQMSMLPRLRPRNYYDLVIEVAIVRPGPIQGGMVHPYLKNRAKVERGEKIELRYPQLEPALQRTLGVPIFQEQVMQIAMIAAGFSPGEADRLRRAMAAWRRTGHMERFYRPLVEGMAKRGYDRGFAEAIFSQIQGFGEYGFPESHAASFAKLVTVSSWLKCYEPACFLAAILNAQPMGFYTPSQLIQDAVRHGVQVRPVDVTCSGAFCTLEPTDEAGPPPAPAWAESAAQALPGQPAVRLGLRHIKGLSPAAMTRLVEARARSPFTGTGDLARRAGLGPAEMALLAGADALQALAGHRRQQVWEATASHRAAALLRDAPIHEAPLALPAAEEGEEIVGDYASLGFSLRRHPLALLRPRLAGWRLSSAEELRAMPSGMPVRACGIVTVRQRPGTAKGTVFVTLEDETGAVNVVVWARVAEQWREPLLKSQLLAVRGTWQRDQDTGGKVCHLVAEGLRDLTPLLGRLARENRSRDFH</sequence>
<dbReference type="InterPro" id="IPR040982">
    <property type="entry name" value="DNA_pol3_finger"/>
</dbReference>
<evidence type="ECO:0000256" key="5">
    <source>
        <dbReference type="ARBA" id="ARBA00022490"/>
    </source>
</evidence>
<protein>
    <recommendedName>
        <fullName evidence="4 13">Error-prone DNA polymerase</fullName>
        <ecNumber evidence="3 13">2.7.7.7</ecNumber>
    </recommendedName>
</protein>
<dbReference type="AlphaFoldDB" id="A0A370F597"/>
<evidence type="ECO:0000256" key="8">
    <source>
        <dbReference type="ARBA" id="ARBA00022705"/>
    </source>
</evidence>
<dbReference type="GO" id="GO:0003676">
    <property type="term" value="F:nucleic acid binding"/>
    <property type="evidence" value="ECO:0007669"/>
    <property type="project" value="InterPro"/>
</dbReference>
<dbReference type="NCBIfam" id="NF004225">
    <property type="entry name" value="PRK05672.1"/>
    <property type="match status" value="1"/>
</dbReference>
<dbReference type="Pfam" id="PF17657">
    <property type="entry name" value="DNA_pol3_finger"/>
    <property type="match status" value="1"/>
</dbReference>
<dbReference type="Pfam" id="PF07733">
    <property type="entry name" value="DNA_pol3_alpha"/>
    <property type="match status" value="1"/>
</dbReference>
<keyword evidence="10 13" id="KW-0239">DNA-directed DNA polymerase</keyword>
<keyword evidence="9 13" id="KW-0227">DNA damage</keyword>
<dbReference type="EC" id="2.7.7.7" evidence="3 13"/>
<evidence type="ECO:0000256" key="1">
    <source>
        <dbReference type="ARBA" id="ARBA00004496"/>
    </source>
</evidence>
<keyword evidence="7 13" id="KW-0548">Nucleotidyltransferase</keyword>
<dbReference type="Pfam" id="PF14579">
    <property type="entry name" value="HHH_6"/>
    <property type="match status" value="1"/>
</dbReference>
<dbReference type="Gene3D" id="1.10.150.870">
    <property type="match status" value="1"/>
</dbReference>
<evidence type="ECO:0000259" key="16">
    <source>
        <dbReference type="Pfam" id="PF07733"/>
    </source>
</evidence>
<dbReference type="PANTHER" id="PTHR32294">
    <property type="entry name" value="DNA POLYMERASE III SUBUNIT ALPHA"/>
    <property type="match status" value="1"/>
</dbReference>
<evidence type="ECO:0000313" key="19">
    <source>
        <dbReference type="EMBL" id="RDI16365.1"/>
    </source>
</evidence>
<dbReference type="GO" id="GO:0006281">
    <property type="term" value="P:DNA repair"/>
    <property type="evidence" value="ECO:0007669"/>
    <property type="project" value="UniProtKB-UniRule"/>
</dbReference>
<evidence type="ECO:0000256" key="12">
    <source>
        <dbReference type="ARBA" id="ARBA00049244"/>
    </source>
</evidence>
<comment type="caution">
    <text evidence="19">The sequence shown here is derived from an EMBL/GenBank/DDBJ whole genome shotgun (WGS) entry which is preliminary data.</text>
</comment>
<feature type="domain" description="PHP" evidence="15">
    <location>
        <begin position="39"/>
        <end position="158"/>
    </location>
</feature>
<feature type="domain" description="OB" evidence="14">
    <location>
        <begin position="1022"/>
        <end position="1086"/>
    </location>
</feature>
<evidence type="ECO:0000256" key="7">
    <source>
        <dbReference type="ARBA" id="ARBA00022695"/>
    </source>
</evidence>
<comment type="catalytic activity">
    <reaction evidence="12 13">
        <text>DNA(n) + a 2'-deoxyribonucleoside 5'-triphosphate = DNA(n+1) + diphosphate</text>
        <dbReference type="Rhea" id="RHEA:22508"/>
        <dbReference type="Rhea" id="RHEA-COMP:17339"/>
        <dbReference type="Rhea" id="RHEA-COMP:17340"/>
        <dbReference type="ChEBI" id="CHEBI:33019"/>
        <dbReference type="ChEBI" id="CHEBI:61560"/>
        <dbReference type="ChEBI" id="CHEBI:173112"/>
        <dbReference type="EC" id="2.7.7.7"/>
    </reaction>
</comment>
<dbReference type="GO" id="GO:0008408">
    <property type="term" value="F:3'-5' exonuclease activity"/>
    <property type="evidence" value="ECO:0007669"/>
    <property type="project" value="InterPro"/>
</dbReference>
<proteinExistence type="inferred from homology"/>
<organism evidence="19 20">
    <name type="scientific">Pseudacidovorax intermedius</name>
    <dbReference type="NCBI Taxonomy" id="433924"/>
    <lineage>
        <taxon>Bacteria</taxon>
        <taxon>Pseudomonadati</taxon>
        <taxon>Pseudomonadota</taxon>
        <taxon>Betaproteobacteria</taxon>
        <taxon>Burkholderiales</taxon>
        <taxon>Comamonadaceae</taxon>
        <taxon>Pseudacidovorax</taxon>
    </lineage>
</organism>
<gene>
    <name evidence="13" type="primary">dnaE2</name>
    <name evidence="19" type="ORF">DFR41_1223</name>
</gene>
<feature type="domain" description="DNA polymerase III alpha subunit finger" evidence="18">
    <location>
        <begin position="594"/>
        <end position="763"/>
    </location>
</feature>
<reference evidence="19 20" key="1">
    <citation type="submission" date="2018-07" db="EMBL/GenBank/DDBJ databases">
        <title>Genomic Encyclopedia of Type Strains, Phase IV (KMG-IV): sequencing the most valuable type-strain genomes for metagenomic binning, comparative biology and taxonomic classification.</title>
        <authorList>
            <person name="Goeker M."/>
        </authorList>
    </citation>
    <scope>NUCLEOTIDE SEQUENCE [LARGE SCALE GENOMIC DNA]</scope>
    <source>
        <strain evidence="19 20">DSM 21352</strain>
    </source>
</reference>
<dbReference type="GO" id="GO:0006260">
    <property type="term" value="P:DNA replication"/>
    <property type="evidence" value="ECO:0007669"/>
    <property type="project" value="UniProtKB-KW"/>
</dbReference>
<evidence type="ECO:0000259" key="15">
    <source>
        <dbReference type="Pfam" id="PF02811"/>
    </source>
</evidence>
<evidence type="ECO:0000256" key="11">
    <source>
        <dbReference type="ARBA" id="ARBA00023204"/>
    </source>
</evidence>
<dbReference type="CDD" id="cd04485">
    <property type="entry name" value="DnaE_OBF"/>
    <property type="match status" value="1"/>
</dbReference>
<evidence type="ECO:0000259" key="14">
    <source>
        <dbReference type="Pfam" id="PF01336"/>
    </source>
</evidence>
<dbReference type="InterPro" id="IPR016195">
    <property type="entry name" value="Pol/histidinol_Pase-like"/>
</dbReference>
<evidence type="ECO:0000256" key="13">
    <source>
        <dbReference type="HAMAP-Rule" id="MF_01902"/>
    </source>
</evidence>
<dbReference type="OrthoDB" id="9803237at2"/>
<dbReference type="SUPFAM" id="SSF89550">
    <property type="entry name" value="PHP domain-like"/>
    <property type="match status" value="1"/>
</dbReference>
<dbReference type="InterPro" id="IPR004013">
    <property type="entry name" value="PHP_dom"/>
</dbReference>
<comment type="similarity">
    <text evidence="2 13">Belongs to the DNA polymerase type-C family. DnaE2 subfamily.</text>
</comment>
<dbReference type="Pfam" id="PF01336">
    <property type="entry name" value="tRNA_anti-codon"/>
    <property type="match status" value="1"/>
</dbReference>
<evidence type="ECO:0000256" key="10">
    <source>
        <dbReference type="ARBA" id="ARBA00022932"/>
    </source>
</evidence>
<dbReference type="InterPro" id="IPR011708">
    <property type="entry name" value="DNA_pol3_alpha_NTPase_dom"/>
</dbReference>
<dbReference type="CDD" id="cd07434">
    <property type="entry name" value="PHP_PolIIIA_DnaE2"/>
    <property type="match status" value="1"/>
</dbReference>
<name>A0A370F597_9BURK</name>
<keyword evidence="5 13" id="KW-0963">Cytoplasm</keyword>
<dbReference type="Pfam" id="PF02811">
    <property type="entry name" value="PHP"/>
    <property type="match status" value="1"/>
</dbReference>
<dbReference type="STRING" id="433924.NS331_18520"/>
<evidence type="ECO:0000256" key="3">
    <source>
        <dbReference type="ARBA" id="ARBA00012417"/>
    </source>
</evidence>
<dbReference type="GO" id="GO:0005737">
    <property type="term" value="C:cytoplasm"/>
    <property type="evidence" value="ECO:0007669"/>
    <property type="project" value="UniProtKB-SubCell"/>
</dbReference>
<keyword evidence="11 13" id="KW-0234">DNA repair</keyword>
<dbReference type="Gene3D" id="3.20.20.140">
    <property type="entry name" value="Metal-dependent hydrolases"/>
    <property type="match status" value="1"/>
</dbReference>
<evidence type="ECO:0000256" key="6">
    <source>
        <dbReference type="ARBA" id="ARBA00022679"/>
    </source>
</evidence>
<evidence type="ECO:0000259" key="17">
    <source>
        <dbReference type="Pfam" id="PF14579"/>
    </source>
</evidence>
<feature type="domain" description="DNA polymerase helix-hairpin-helix motif" evidence="17">
    <location>
        <begin position="836"/>
        <end position="943"/>
    </location>
</feature>
<dbReference type="Proteomes" id="UP000255265">
    <property type="component" value="Unassembled WGS sequence"/>
</dbReference>
<dbReference type="HAMAP" id="MF_01902">
    <property type="entry name" value="DNApol_error_prone"/>
    <property type="match status" value="1"/>
</dbReference>
<feature type="domain" description="Bacterial DNA polymerase III alpha subunit NTPase" evidence="16">
    <location>
        <begin position="334"/>
        <end position="591"/>
    </location>
</feature>
<dbReference type="InterPro" id="IPR004365">
    <property type="entry name" value="NA-bd_OB_tRNA"/>
</dbReference>
<dbReference type="InterPro" id="IPR029460">
    <property type="entry name" value="DNAPol_HHH"/>
</dbReference>
<evidence type="ECO:0000256" key="2">
    <source>
        <dbReference type="ARBA" id="ARBA00007391"/>
    </source>
</evidence>
<accession>A0A370F597</accession>
<evidence type="ECO:0000256" key="4">
    <source>
        <dbReference type="ARBA" id="ARBA00017273"/>
    </source>
</evidence>
<dbReference type="PANTHER" id="PTHR32294:SF4">
    <property type="entry name" value="ERROR-PRONE DNA POLYMERASE"/>
    <property type="match status" value="1"/>
</dbReference>
<keyword evidence="8 13" id="KW-0235">DNA replication</keyword>
<dbReference type="InterPro" id="IPR004805">
    <property type="entry name" value="DnaE2/DnaE/PolC"/>
</dbReference>
<comment type="function">
    <text evidence="13">DNA polymerase involved in damage-induced mutagenesis and translesion synthesis (TLS). It is not the major replicative DNA polymerase.</text>
</comment>
<comment type="subcellular location">
    <subcellularLocation>
        <location evidence="1 13">Cytoplasm</location>
    </subcellularLocation>
</comment>
<evidence type="ECO:0000313" key="20">
    <source>
        <dbReference type="Proteomes" id="UP000255265"/>
    </source>
</evidence>
<dbReference type="EMBL" id="QQAV01000022">
    <property type="protein sequence ID" value="RDI16365.1"/>
    <property type="molecule type" value="Genomic_DNA"/>
</dbReference>
<keyword evidence="20" id="KW-1185">Reference proteome</keyword>
<dbReference type="NCBIfam" id="TIGR00594">
    <property type="entry name" value="polc"/>
    <property type="match status" value="1"/>
</dbReference>
<dbReference type="GO" id="GO:0003887">
    <property type="term" value="F:DNA-directed DNA polymerase activity"/>
    <property type="evidence" value="ECO:0007669"/>
    <property type="project" value="UniProtKB-UniRule"/>
</dbReference>
<dbReference type="InterPro" id="IPR023073">
    <property type="entry name" value="DnaE2"/>
</dbReference>